<gene>
    <name evidence="1" type="ORF">EYF80_065297</name>
</gene>
<protein>
    <submittedName>
        <fullName evidence="1">Uncharacterized protein</fullName>
    </submittedName>
</protein>
<keyword evidence="2" id="KW-1185">Reference proteome</keyword>
<dbReference type="EMBL" id="SRLO01014948">
    <property type="protein sequence ID" value="TNN24577.1"/>
    <property type="molecule type" value="Genomic_DNA"/>
</dbReference>
<accession>A0A4Z2E741</accession>
<name>A0A4Z2E741_9TELE</name>
<evidence type="ECO:0000313" key="1">
    <source>
        <dbReference type="EMBL" id="TNN24577.1"/>
    </source>
</evidence>
<sequence length="8" mass="1091">MCRWRSRP</sequence>
<dbReference type="Proteomes" id="UP000314294">
    <property type="component" value="Unassembled WGS sequence"/>
</dbReference>
<evidence type="ECO:0000313" key="2">
    <source>
        <dbReference type="Proteomes" id="UP000314294"/>
    </source>
</evidence>
<organism evidence="1 2">
    <name type="scientific">Liparis tanakae</name>
    <name type="common">Tanaka's snailfish</name>
    <dbReference type="NCBI Taxonomy" id="230148"/>
    <lineage>
        <taxon>Eukaryota</taxon>
        <taxon>Metazoa</taxon>
        <taxon>Chordata</taxon>
        <taxon>Craniata</taxon>
        <taxon>Vertebrata</taxon>
        <taxon>Euteleostomi</taxon>
        <taxon>Actinopterygii</taxon>
        <taxon>Neopterygii</taxon>
        <taxon>Teleostei</taxon>
        <taxon>Neoteleostei</taxon>
        <taxon>Acanthomorphata</taxon>
        <taxon>Eupercaria</taxon>
        <taxon>Perciformes</taxon>
        <taxon>Cottioidei</taxon>
        <taxon>Cottales</taxon>
        <taxon>Liparidae</taxon>
        <taxon>Liparis</taxon>
    </lineage>
</organism>
<comment type="caution">
    <text evidence="1">The sequence shown here is derived from an EMBL/GenBank/DDBJ whole genome shotgun (WGS) entry which is preliminary data.</text>
</comment>
<reference evidence="1 2" key="1">
    <citation type="submission" date="2019-03" db="EMBL/GenBank/DDBJ databases">
        <title>First draft genome of Liparis tanakae, snailfish: a comprehensive survey of snailfish specific genes.</title>
        <authorList>
            <person name="Kim W."/>
            <person name="Song I."/>
            <person name="Jeong J.-H."/>
            <person name="Kim D."/>
            <person name="Kim S."/>
            <person name="Ryu S."/>
            <person name="Song J.Y."/>
            <person name="Lee S.K."/>
        </authorList>
    </citation>
    <scope>NUCLEOTIDE SEQUENCE [LARGE SCALE GENOMIC DNA]</scope>
    <source>
        <tissue evidence="1">Muscle</tissue>
    </source>
</reference>
<proteinExistence type="predicted"/>